<evidence type="ECO:0000256" key="4">
    <source>
        <dbReference type="ARBA" id="ARBA00022490"/>
    </source>
</evidence>
<evidence type="ECO:0000256" key="9">
    <source>
        <dbReference type="ARBA" id="ARBA00023125"/>
    </source>
</evidence>
<accession>A0A1I1Q9C4</accession>
<dbReference type="InterPro" id="IPR018078">
    <property type="entry name" value="DNA-binding_RecF_CS"/>
</dbReference>
<keyword evidence="4 12" id="KW-0963">Cytoplasm</keyword>
<keyword evidence="7 12" id="KW-0227">DNA damage</keyword>
<dbReference type="Pfam" id="PF02463">
    <property type="entry name" value="SMC_N"/>
    <property type="match status" value="1"/>
</dbReference>
<keyword evidence="10 12" id="KW-0234">DNA repair</keyword>
<evidence type="ECO:0000256" key="11">
    <source>
        <dbReference type="ARBA" id="ARBA00023236"/>
    </source>
</evidence>
<dbReference type="Gene3D" id="1.20.1050.90">
    <property type="entry name" value="RecF/RecN/SMC, N-terminal domain"/>
    <property type="match status" value="1"/>
</dbReference>
<evidence type="ECO:0000256" key="1">
    <source>
        <dbReference type="ARBA" id="ARBA00004496"/>
    </source>
</evidence>
<proteinExistence type="inferred from homology"/>
<comment type="similarity">
    <text evidence="2 12 13">Belongs to the RecF family.</text>
</comment>
<keyword evidence="9 12" id="KW-0238">DNA-binding</keyword>
<dbReference type="InterPro" id="IPR042174">
    <property type="entry name" value="RecF_2"/>
</dbReference>
<evidence type="ECO:0000256" key="5">
    <source>
        <dbReference type="ARBA" id="ARBA00022705"/>
    </source>
</evidence>
<evidence type="ECO:0000256" key="8">
    <source>
        <dbReference type="ARBA" id="ARBA00022840"/>
    </source>
</evidence>
<dbReference type="PANTHER" id="PTHR32182:SF0">
    <property type="entry name" value="DNA REPLICATION AND REPAIR PROTEIN RECF"/>
    <property type="match status" value="1"/>
</dbReference>
<dbReference type="EMBL" id="FOMG01000024">
    <property type="protein sequence ID" value="SFD18734.1"/>
    <property type="molecule type" value="Genomic_DNA"/>
</dbReference>
<evidence type="ECO:0000256" key="10">
    <source>
        <dbReference type="ARBA" id="ARBA00023204"/>
    </source>
</evidence>
<comment type="subcellular location">
    <subcellularLocation>
        <location evidence="1 12 13">Cytoplasm</location>
    </subcellularLocation>
</comment>
<name>A0A1I1Q9C4_9CLOT</name>
<keyword evidence="11 12" id="KW-0742">SOS response</keyword>
<dbReference type="NCBIfam" id="TIGR00611">
    <property type="entry name" value="recf"/>
    <property type="match status" value="1"/>
</dbReference>
<dbReference type="OrthoDB" id="9803889at2"/>
<dbReference type="GO" id="GO:0003697">
    <property type="term" value="F:single-stranded DNA binding"/>
    <property type="evidence" value="ECO:0007669"/>
    <property type="project" value="UniProtKB-UniRule"/>
</dbReference>
<evidence type="ECO:0000259" key="14">
    <source>
        <dbReference type="Pfam" id="PF02463"/>
    </source>
</evidence>
<evidence type="ECO:0000256" key="6">
    <source>
        <dbReference type="ARBA" id="ARBA00022741"/>
    </source>
</evidence>
<keyword evidence="16" id="KW-1185">Reference proteome</keyword>
<evidence type="ECO:0000313" key="15">
    <source>
        <dbReference type="EMBL" id="SFD18734.1"/>
    </source>
</evidence>
<keyword evidence="6 12" id="KW-0547">Nucleotide-binding</keyword>
<dbReference type="PROSITE" id="PS00618">
    <property type="entry name" value="RECF_2"/>
    <property type="match status" value="1"/>
</dbReference>
<dbReference type="InterPro" id="IPR003395">
    <property type="entry name" value="RecF/RecN/SMC_N"/>
</dbReference>
<dbReference type="SUPFAM" id="SSF52540">
    <property type="entry name" value="P-loop containing nucleoside triphosphate hydrolases"/>
    <property type="match status" value="1"/>
</dbReference>
<gene>
    <name evidence="12" type="primary">recF</name>
    <name evidence="15" type="ORF">SAMN05421842_1245</name>
</gene>
<dbReference type="Gene3D" id="3.40.50.300">
    <property type="entry name" value="P-loop containing nucleotide triphosphate hydrolases"/>
    <property type="match status" value="1"/>
</dbReference>
<dbReference type="GO" id="GO:0009432">
    <property type="term" value="P:SOS response"/>
    <property type="evidence" value="ECO:0007669"/>
    <property type="project" value="UniProtKB-UniRule"/>
</dbReference>
<dbReference type="HAMAP" id="MF_00365">
    <property type="entry name" value="RecF"/>
    <property type="match status" value="1"/>
</dbReference>
<evidence type="ECO:0000256" key="13">
    <source>
        <dbReference type="RuleBase" id="RU000578"/>
    </source>
</evidence>
<dbReference type="CDD" id="cd03242">
    <property type="entry name" value="ABC_RecF"/>
    <property type="match status" value="1"/>
</dbReference>
<dbReference type="STRING" id="119641.SAMN05421842_1245"/>
<keyword evidence="8 12" id="KW-0067">ATP-binding</keyword>
<dbReference type="GO" id="GO:0000731">
    <property type="term" value="P:DNA synthesis involved in DNA repair"/>
    <property type="evidence" value="ECO:0007669"/>
    <property type="project" value="TreeGrafter"/>
</dbReference>
<dbReference type="PROSITE" id="PS00617">
    <property type="entry name" value="RECF_1"/>
    <property type="match status" value="1"/>
</dbReference>
<evidence type="ECO:0000256" key="2">
    <source>
        <dbReference type="ARBA" id="ARBA00008016"/>
    </source>
</evidence>
<dbReference type="GO" id="GO:0005737">
    <property type="term" value="C:cytoplasm"/>
    <property type="evidence" value="ECO:0007669"/>
    <property type="project" value="UniProtKB-SubCell"/>
</dbReference>
<reference evidence="15 16" key="1">
    <citation type="submission" date="2016-10" db="EMBL/GenBank/DDBJ databases">
        <authorList>
            <person name="de Groot N.N."/>
        </authorList>
    </citation>
    <scope>NUCLEOTIDE SEQUENCE [LARGE SCALE GENOMIC DNA]</scope>
    <source>
        <strain evidence="15 16">DSM 12992</strain>
    </source>
</reference>
<comment type="function">
    <text evidence="12 13">The RecF protein is involved in DNA metabolism; it is required for DNA replication and normal SOS inducibility. RecF binds preferentially to single-stranded, linear DNA. It also seems to bind ATP.</text>
</comment>
<dbReference type="Proteomes" id="UP000199263">
    <property type="component" value="Unassembled WGS sequence"/>
</dbReference>
<dbReference type="RefSeq" id="WP_090092957.1">
    <property type="nucleotide sequence ID" value="NZ_FOMG01000024.1"/>
</dbReference>
<evidence type="ECO:0000256" key="12">
    <source>
        <dbReference type="HAMAP-Rule" id="MF_00365"/>
    </source>
</evidence>
<evidence type="ECO:0000313" key="16">
    <source>
        <dbReference type="Proteomes" id="UP000199263"/>
    </source>
</evidence>
<feature type="domain" description="RecF/RecN/SMC N-terminal" evidence="14">
    <location>
        <begin position="2"/>
        <end position="353"/>
    </location>
</feature>
<dbReference type="InterPro" id="IPR027417">
    <property type="entry name" value="P-loop_NTPase"/>
</dbReference>
<evidence type="ECO:0000256" key="3">
    <source>
        <dbReference type="ARBA" id="ARBA00020170"/>
    </source>
</evidence>
<protein>
    <recommendedName>
        <fullName evidence="3 12">DNA replication and repair protein RecF</fullName>
    </recommendedName>
</protein>
<dbReference type="AlphaFoldDB" id="A0A1I1Q9C4"/>
<feature type="binding site" evidence="12">
    <location>
        <begin position="30"/>
        <end position="37"/>
    </location>
    <ligand>
        <name>ATP</name>
        <dbReference type="ChEBI" id="CHEBI:30616"/>
    </ligand>
</feature>
<dbReference type="PANTHER" id="PTHR32182">
    <property type="entry name" value="DNA REPLICATION AND REPAIR PROTEIN RECF"/>
    <property type="match status" value="1"/>
</dbReference>
<organism evidence="15 16">
    <name type="scientific">Clostridium uliginosum</name>
    <dbReference type="NCBI Taxonomy" id="119641"/>
    <lineage>
        <taxon>Bacteria</taxon>
        <taxon>Bacillati</taxon>
        <taxon>Bacillota</taxon>
        <taxon>Clostridia</taxon>
        <taxon>Eubacteriales</taxon>
        <taxon>Clostridiaceae</taxon>
        <taxon>Clostridium</taxon>
    </lineage>
</organism>
<dbReference type="GO" id="GO:0006302">
    <property type="term" value="P:double-strand break repair"/>
    <property type="evidence" value="ECO:0007669"/>
    <property type="project" value="TreeGrafter"/>
</dbReference>
<dbReference type="InterPro" id="IPR001238">
    <property type="entry name" value="DNA-binding_RecF"/>
</dbReference>
<keyword evidence="5 12" id="KW-0235">DNA replication</keyword>
<dbReference type="GO" id="GO:0006260">
    <property type="term" value="P:DNA replication"/>
    <property type="evidence" value="ECO:0007669"/>
    <property type="project" value="UniProtKB-UniRule"/>
</dbReference>
<evidence type="ECO:0000256" key="7">
    <source>
        <dbReference type="ARBA" id="ARBA00022763"/>
    </source>
</evidence>
<dbReference type="GO" id="GO:0005524">
    <property type="term" value="F:ATP binding"/>
    <property type="evidence" value="ECO:0007669"/>
    <property type="project" value="UniProtKB-UniRule"/>
</dbReference>
<sequence>MYIKTIMLANYRNYKQLQINLGQNVNVFIGDNAQGKTNILEAIYYCAFSKSHRTSRDKDLINWNNNEAYISLFVGKMRLDKKIDIKILRDGKKAIKVNSIKINKIDELFGTFNVVMFSPEDLKIIKESPGIRRKFLDMELCQINKKYYFNLVQYNKTLNERNILLRSRNFNEDMLEVYNLQLSQYADYIIQERLKYIDKINFYGNKIHDEITSGKEKISFKYDSIIKFTNNFRDNFLEKLRDNISRDREKGLTSIGPHRDDFNVFINNVDVKKFGSQGQQRTAVLTMKFSSLKIIKETTGEYPVLLLDDVLSELDINRKRYVLGTLNNIQTIITCTGINDLKDYLDENSNIFEVYDGEILN</sequence>